<feature type="compositionally biased region" description="Basic and acidic residues" evidence="1">
    <location>
        <begin position="133"/>
        <end position="143"/>
    </location>
</feature>
<dbReference type="Pfam" id="PF11927">
    <property type="entry name" value="HODM_asu-like"/>
    <property type="match status" value="1"/>
</dbReference>
<keyword evidence="3" id="KW-1185">Reference proteome</keyword>
<feature type="region of interest" description="Disordered" evidence="1">
    <location>
        <begin position="131"/>
        <end position="166"/>
    </location>
</feature>
<organism evidence="2 3">
    <name type="scientific">Corynebacterium provencense</name>
    <dbReference type="NCBI Taxonomy" id="1737425"/>
    <lineage>
        <taxon>Bacteria</taxon>
        <taxon>Bacillati</taxon>
        <taxon>Actinomycetota</taxon>
        <taxon>Actinomycetes</taxon>
        <taxon>Mycobacteriales</taxon>
        <taxon>Corynebacteriaceae</taxon>
        <taxon>Corynebacterium</taxon>
    </lineage>
</organism>
<dbReference type="RefSeq" id="WP_078057453.1">
    <property type="nucleotide sequence ID" value="NZ_CABKVS010000002.1"/>
</dbReference>
<reference evidence="3" key="1">
    <citation type="submission" date="2017-11" db="EMBL/GenBank/DDBJ databases">
        <title>Otitis media/interna in a cat caused by the recently described species Corynebacterium provencense.</title>
        <authorList>
            <person name="Kittl S."/>
            <person name="Brodard I."/>
            <person name="Rychener L."/>
            <person name="Jores J."/>
            <person name="Roosje P."/>
            <person name="Gobeli Brawand S."/>
        </authorList>
    </citation>
    <scope>NUCLEOTIDE SEQUENCE [LARGE SCALE GENOMIC DNA]</scope>
    <source>
        <strain evidence="3">17KM38</strain>
    </source>
</reference>
<sequence>MTVPSTTARTTAATNRADGVYRQPLPATPQEADRSLAEFPFPFPHETYRYSANVEPAEKLRRSAAGQWGETVIDIDRHYAAELREKDRILTVDPSRYVALPHMLPAEWDALLAVLNELAVVYPGSFTLTRTSTAKDGEDRKDSAGAGDSYHWSNRLSDPPVEQDFTVGDSSTLPCAPLEFAGRQVQEDIALLAERDGMLWGDSMVVTFAADWSPAFDAGMSFPEIHGPVPRVHEQGIVDRAQKFIMGLRPGQRFRRTNWTLTIDGRLDTGTESYPEWGPDRMSVVNGPLREVGDRVFLRVEVQHLIRLQWSGAVMFLIRTYLQPLSTLVRVPEWATRVRDVLAELPEDMAEYKGVHRTRWPAVEWLETVGGVDPATRPEVGN</sequence>
<evidence type="ECO:0008006" key="4">
    <source>
        <dbReference type="Google" id="ProtNLM"/>
    </source>
</evidence>
<feature type="region of interest" description="Disordered" evidence="1">
    <location>
        <begin position="1"/>
        <end position="26"/>
    </location>
</feature>
<name>A0A2Z3YN46_9CORY</name>
<protein>
    <recommendedName>
        <fullName evidence="4">DUF3445 domain-containing protein</fullName>
    </recommendedName>
</protein>
<proteinExistence type="predicted"/>
<dbReference type="OrthoDB" id="5242510at2"/>
<feature type="compositionally biased region" description="Low complexity" evidence="1">
    <location>
        <begin position="1"/>
        <end position="17"/>
    </location>
</feature>
<gene>
    <name evidence="2" type="ORF">Csp1_17860</name>
</gene>
<dbReference type="AlphaFoldDB" id="A0A2Z3YN46"/>
<evidence type="ECO:0000256" key="1">
    <source>
        <dbReference type="SAM" id="MobiDB-lite"/>
    </source>
</evidence>
<dbReference type="KEGG" id="cpre:Csp1_17860"/>
<dbReference type="EMBL" id="CP024988">
    <property type="protein sequence ID" value="AWT26565.1"/>
    <property type="molecule type" value="Genomic_DNA"/>
</dbReference>
<dbReference type="Proteomes" id="UP000247696">
    <property type="component" value="Chromosome"/>
</dbReference>
<evidence type="ECO:0000313" key="3">
    <source>
        <dbReference type="Proteomes" id="UP000247696"/>
    </source>
</evidence>
<accession>A0A2Z3YN46</accession>
<dbReference type="STRING" id="1737425.GCA_900049755_02714"/>
<dbReference type="InterPro" id="IPR021848">
    <property type="entry name" value="HODM_asu-like"/>
</dbReference>
<evidence type="ECO:0000313" key="2">
    <source>
        <dbReference type="EMBL" id="AWT26565.1"/>
    </source>
</evidence>